<gene>
    <name evidence="7" type="ORF">DFP99_0090</name>
</gene>
<keyword evidence="4" id="KW-0812">Transmembrane</keyword>
<dbReference type="InterPro" id="IPR036259">
    <property type="entry name" value="MFS_trans_sf"/>
</dbReference>
<evidence type="ECO:0000313" key="7">
    <source>
        <dbReference type="EMBL" id="RDL11672.1"/>
    </source>
</evidence>
<dbReference type="Gene3D" id="1.20.1250.20">
    <property type="entry name" value="MFS general substrate transporter like domains"/>
    <property type="match status" value="1"/>
</dbReference>
<dbReference type="GO" id="GO:0005886">
    <property type="term" value="C:plasma membrane"/>
    <property type="evidence" value="ECO:0007669"/>
    <property type="project" value="UniProtKB-SubCell"/>
</dbReference>
<accession>A0A288QSV9</accession>
<name>A0A288QSV9_9LACO</name>
<proteinExistence type="predicted"/>
<evidence type="ECO:0000256" key="5">
    <source>
        <dbReference type="ARBA" id="ARBA00022989"/>
    </source>
</evidence>
<dbReference type="InterPro" id="IPR011701">
    <property type="entry name" value="MFS"/>
</dbReference>
<keyword evidence="8" id="KW-1185">Reference proteome</keyword>
<organism evidence="7 8">
    <name type="scientific">Weissella soli</name>
    <dbReference type="NCBI Taxonomy" id="155866"/>
    <lineage>
        <taxon>Bacteria</taxon>
        <taxon>Bacillati</taxon>
        <taxon>Bacillota</taxon>
        <taxon>Bacilli</taxon>
        <taxon>Lactobacillales</taxon>
        <taxon>Lactobacillaceae</taxon>
        <taxon>Weissella</taxon>
    </lineage>
</organism>
<dbReference type="RefSeq" id="WP_070229743.1">
    <property type="nucleotide sequence ID" value="NZ_BJYO01000002.1"/>
</dbReference>
<evidence type="ECO:0000256" key="3">
    <source>
        <dbReference type="ARBA" id="ARBA00022475"/>
    </source>
</evidence>
<evidence type="ECO:0000256" key="6">
    <source>
        <dbReference type="ARBA" id="ARBA00023136"/>
    </source>
</evidence>
<dbReference type="InterPro" id="IPR020846">
    <property type="entry name" value="MFS_dom"/>
</dbReference>
<evidence type="ECO:0000256" key="4">
    <source>
        <dbReference type="ARBA" id="ARBA00022692"/>
    </source>
</evidence>
<dbReference type="PANTHER" id="PTHR43124">
    <property type="entry name" value="PURINE EFFLUX PUMP PBUE"/>
    <property type="match status" value="1"/>
</dbReference>
<evidence type="ECO:0000313" key="8">
    <source>
        <dbReference type="Proteomes" id="UP000254912"/>
    </source>
</evidence>
<dbReference type="Proteomes" id="UP000254912">
    <property type="component" value="Unassembled WGS sequence"/>
</dbReference>
<dbReference type="PROSITE" id="PS50850">
    <property type="entry name" value="MFS"/>
    <property type="match status" value="1"/>
</dbReference>
<dbReference type="SUPFAM" id="SSF103473">
    <property type="entry name" value="MFS general substrate transporter"/>
    <property type="match status" value="1"/>
</dbReference>
<dbReference type="InterPro" id="IPR050189">
    <property type="entry name" value="MFS_Efflux_Transporters"/>
</dbReference>
<dbReference type="AlphaFoldDB" id="A0A288QSV9"/>
<keyword evidence="6" id="KW-0472">Membrane</keyword>
<dbReference type="EMBL" id="QRAS01000001">
    <property type="protein sequence ID" value="RDL11672.1"/>
    <property type="molecule type" value="Genomic_DNA"/>
</dbReference>
<protein>
    <submittedName>
        <fullName evidence="7">Putative MFS family arabinose efflux permease</fullName>
    </submittedName>
</protein>
<dbReference type="KEGG" id="wso:WSWS_00461"/>
<evidence type="ECO:0000256" key="1">
    <source>
        <dbReference type="ARBA" id="ARBA00004651"/>
    </source>
</evidence>
<comment type="subcellular location">
    <subcellularLocation>
        <location evidence="1">Cell membrane</location>
        <topology evidence="1">Multi-pass membrane protein</topology>
    </subcellularLocation>
</comment>
<keyword evidence="3" id="KW-1003">Cell membrane</keyword>
<comment type="caution">
    <text evidence="7">The sequence shown here is derived from an EMBL/GenBank/DDBJ whole genome shotgun (WGS) entry which is preliminary data.</text>
</comment>
<sequence length="393" mass="40815">MSNLKLKIGIVSMLALNLSSVVIGSAIVAISQSFPHTPISTIQLLSTLPGLGVLLSTLVAGQLAMKFSKKYLVLLGVALVTIAGMLPAVWHSSVIGLLACSVVLGVGLGFITTINPMLVSEYFKGEEQSSILGMGNGVTSLVGMVLIAAGGALGATHWYNLYWVFGIGILVFLVVLICLPKDLPQTQTEENIGKTSTLSIIKAFNPSIMMIFVAVAIMGIAYTSYLSNLSIVVNSKGLGGTSLTGIVSSIGTIGGIIAGFGFKFIRKMSKPNTLAFGFICLLVALFLGEFATNAFMLIIAGLLSNISMVTITSTAPFLAAMISEPYQIPMVMSIYSFINGLASALAPKIISLLGISAGGHSFIFAGGLCGIMAATLLISQFGKKAEGGQLVSK</sequence>
<dbReference type="PANTHER" id="PTHR43124:SF3">
    <property type="entry name" value="CHLORAMPHENICOL EFFLUX PUMP RV0191"/>
    <property type="match status" value="1"/>
</dbReference>
<dbReference type="GeneID" id="94545667"/>
<dbReference type="Pfam" id="PF07690">
    <property type="entry name" value="MFS_1"/>
    <property type="match status" value="1"/>
</dbReference>
<dbReference type="GO" id="GO:0022857">
    <property type="term" value="F:transmembrane transporter activity"/>
    <property type="evidence" value="ECO:0007669"/>
    <property type="project" value="InterPro"/>
</dbReference>
<keyword evidence="5" id="KW-1133">Transmembrane helix</keyword>
<reference evidence="7 8" key="1">
    <citation type="submission" date="2018-07" db="EMBL/GenBank/DDBJ databases">
        <title>Genomic Encyclopedia of Type Strains, Phase III (KMG-III): the genomes of soil and plant-associated and newly described type strains.</title>
        <authorList>
            <person name="Whitman W."/>
        </authorList>
    </citation>
    <scope>NUCLEOTIDE SEQUENCE [LARGE SCALE GENOMIC DNA]</scope>
    <source>
        <strain evidence="7 8">CECT 7031</strain>
    </source>
</reference>
<evidence type="ECO:0000256" key="2">
    <source>
        <dbReference type="ARBA" id="ARBA00022448"/>
    </source>
</evidence>
<keyword evidence="2" id="KW-0813">Transport</keyword>